<proteinExistence type="predicted"/>
<gene>
    <name evidence="1" type="ORF">Cgig2_009235</name>
</gene>
<accession>A0A9Q1QEF6</accession>
<dbReference type="Proteomes" id="UP001153076">
    <property type="component" value="Unassembled WGS sequence"/>
</dbReference>
<dbReference type="EMBL" id="JAKOGI010000230">
    <property type="protein sequence ID" value="KAJ8439092.1"/>
    <property type="molecule type" value="Genomic_DNA"/>
</dbReference>
<keyword evidence="2" id="KW-1185">Reference proteome</keyword>
<dbReference type="InterPro" id="IPR036691">
    <property type="entry name" value="Endo/exonu/phosph_ase_sf"/>
</dbReference>
<dbReference type="PANTHER" id="PTHR33710:SF64">
    <property type="entry name" value="ENDONUCLEASE_EXONUCLEASE_PHOSPHATASE DOMAIN-CONTAINING PROTEIN"/>
    <property type="match status" value="1"/>
</dbReference>
<reference evidence="1" key="1">
    <citation type="submission" date="2022-04" db="EMBL/GenBank/DDBJ databases">
        <title>Carnegiea gigantea Genome sequencing and assembly v2.</title>
        <authorList>
            <person name="Copetti D."/>
            <person name="Sanderson M.J."/>
            <person name="Burquez A."/>
            <person name="Wojciechowski M.F."/>
        </authorList>
    </citation>
    <scope>NUCLEOTIDE SEQUENCE</scope>
    <source>
        <strain evidence="1">SGP5-SGP5p</strain>
        <tissue evidence="1">Aerial part</tissue>
    </source>
</reference>
<evidence type="ECO:0000313" key="2">
    <source>
        <dbReference type="Proteomes" id="UP001153076"/>
    </source>
</evidence>
<dbReference type="AlphaFoldDB" id="A0A9Q1QEF6"/>
<evidence type="ECO:0000313" key="1">
    <source>
        <dbReference type="EMBL" id="KAJ8439092.1"/>
    </source>
</evidence>
<evidence type="ECO:0008006" key="3">
    <source>
        <dbReference type="Google" id="ProtNLM"/>
    </source>
</evidence>
<sequence>MMRTLGRLSNFAIQHNQPWMLAGDFNEMRSMTERKNCNDDLSRRRDNFNHWIKNNGFIDLGFSGSQFTWNRGRNPETPKYAILDRALCNEEWRLQFQEAVVKHLLQNQSDHCPLLIVPHGFTTVHHLQRPFRFQAAWLSHEKFAKCLKDNWKTSVPIYPLLSQMGVAFDKWNKEVFVSIIPLHLEDFTVEEMWDPLYGWKWDLFVDILPQDIVKAIVSFELRPGDEVGDQLVWKASSNGSFTIKSALSLIKDEIPKTPNPA</sequence>
<name>A0A9Q1QEF6_9CARY</name>
<protein>
    <recommendedName>
        <fullName evidence="3">Endonuclease/exonuclease/phosphatase domain-containing protein</fullName>
    </recommendedName>
</protein>
<dbReference type="OrthoDB" id="1113909at2759"/>
<organism evidence="1 2">
    <name type="scientific">Carnegiea gigantea</name>
    <dbReference type="NCBI Taxonomy" id="171969"/>
    <lineage>
        <taxon>Eukaryota</taxon>
        <taxon>Viridiplantae</taxon>
        <taxon>Streptophyta</taxon>
        <taxon>Embryophyta</taxon>
        <taxon>Tracheophyta</taxon>
        <taxon>Spermatophyta</taxon>
        <taxon>Magnoliopsida</taxon>
        <taxon>eudicotyledons</taxon>
        <taxon>Gunneridae</taxon>
        <taxon>Pentapetalae</taxon>
        <taxon>Caryophyllales</taxon>
        <taxon>Cactineae</taxon>
        <taxon>Cactaceae</taxon>
        <taxon>Cactoideae</taxon>
        <taxon>Echinocereeae</taxon>
        <taxon>Carnegiea</taxon>
    </lineage>
</organism>
<dbReference type="Gene3D" id="3.60.10.10">
    <property type="entry name" value="Endonuclease/exonuclease/phosphatase"/>
    <property type="match status" value="1"/>
</dbReference>
<comment type="caution">
    <text evidence="1">The sequence shown here is derived from an EMBL/GenBank/DDBJ whole genome shotgun (WGS) entry which is preliminary data.</text>
</comment>
<dbReference type="SUPFAM" id="SSF56219">
    <property type="entry name" value="DNase I-like"/>
    <property type="match status" value="1"/>
</dbReference>
<dbReference type="PANTHER" id="PTHR33710">
    <property type="entry name" value="BNAC02G09200D PROTEIN"/>
    <property type="match status" value="1"/>
</dbReference>